<dbReference type="RefSeq" id="WP_377474068.1">
    <property type="nucleotide sequence ID" value="NZ_JBHLWN010000110.1"/>
</dbReference>
<keyword evidence="1" id="KW-1015">Disulfide bond</keyword>
<dbReference type="Proteomes" id="UP001589776">
    <property type="component" value="Unassembled WGS sequence"/>
</dbReference>
<evidence type="ECO:0000259" key="2">
    <source>
        <dbReference type="PROSITE" id="PS51352"/>
    </source>
</evidence>
<accession>A0ABV6DUH7</accession>
<dbReference type="PROSITE" id="PS51352">
    <property type="entry name" value="THIOREDOXIN_2"/>
    <property type="match status" value="1"/>
</dbReference>
<protein>
    <submittedName>
        <fullName evidence="3">TlpA family protein disulfide reductase</fullName>
    </submittedName>
</protein>
<evidence type="ECO:0000313" key="4">
    <source>
        <dbReference type="Proteomes" id="UP001589776"/>
    </source>
</evidence>
<proteinExistence type="predicted"/>
<evidence type="ECO:0000256" key="1">
    <source>
        <dbReference type="ARBA" id="ARBA00023157"/>
    </source>
</evidence>
<dbReference type="InterPro" id="IPR000866">
    <property type="entry name" value="AhpC/TSA"/>
</dbReference>
<organism evidence="3 4">
    <name type="scientific">Paenibacillus chartarius</name>
    <dbReference type="NCBI Taxonomy" id="747481"/>
    <lineage>
        <taxon>Bacteria</taxon>
        <taxon>Bacillati</taxon>
        <taxon>Bacillota</taxon>
        <taxon>Bacilli</taxon>
        <taxon>Bacillales</taxon>
        <taxon>Paenibacillaceae</taxon>
        <taxon>Paenibacillus</taxon>
    </lineage>
</organism>
<dbReference type="InterPro" id="IPR050553">
    <property type="entry name" value="Thioredoxin_ResA/DsbE_sf"/>
</dbReference>
<dbReference type="Pfam" id="PF00578">
    <property type="entry name" value="AhpC-TSA"/>
    <property type="match status" value="1"/>
</dbReference>
<gene>
    <name evidence="3" type="ORF">ACFFK0_27610</name>
</gene>
<dbReference type="InterPro" id="IPR036249">
    <property type="entry name" value="Thioredoxin-like_sf"/>
</dbReference>
<evidence type="ECO:0000313" key="3">
    <source>
        <dbReference type="EMBL" id="MFC0216168.1"/>
    </source>
</evidence>
<comment type="caution">
    <text evidence="3">The sequence shown here is derived from an EMBL/GenBank/DDBJ whole genome shotgun (WGS) entry which is preliminary data.</text>
</comment>
<dbReference type="CDD" id="cd02966">
    <property type="entry name" value="TlpA_like_family"/>
    <property type="match status" value="1"/>
</dbReference>
<dbReference type="PANTHER" id="PTHR42852">
    <property type="entry name" value="THIOL:DISULFIDE INTERCHANGE PROTEIN DSBE"/>
    <property type="match status" value="1"/>
</dbReference>
<feature type="domain" description="Thioredoxin" evidence="2">
    <location>
        <begin position="33"/>
        <end position="174"/>
    </location>
</feature>
<reference evidence="3 4" key="1">
    <citation type="submission" date="2024-09" db="EMBL/GenBank/DDBJ databases">
        <authorList>
            <person name="Sun Q."/>
            <person name="Mori K."/>
        </authorList>
    </citation>
    <scope>NUCLEOTIDE SEQUENCE [LARGE SCALE GENOMIC DNA]</scope>
    <source>
        <strain evidence="3 4">CCM 7759</strain>
    </source>
</reference>
<name>A0ABV6DUH7_9BACL</name>
<dbReference type="PANTHER" id="PTHR42852:SF13">
    <property type="entry name" value="PROTEIN DIPZ"/>
    <property type="match status" value="1"/>
</dbReference>
<dbReference type="Gene3D" id="3.40.30.10">
    <property type="entry name" value="Glutaredoxin"/>
    <property type="match status" value="1"/>
</dbReference>
<dbReference type="InterPro" id="IPR013766">
    <property type="entry name" value="Thioredoxin_domain"/>
</dbReference>
<dbReference type="EMBL" id="JBHLWN010000110">
    <property type="protein sequence ID" value="MFC0216168.1"/>
    <property type="molecule type" value="Genomic_DNA"/>
</dbReference>
<keyword evidence="4" id="KW-1185">Reference proteome</keyword>
<sequence>MKRKLSIVLMTVVSLLLLYTVGRFVQERIDALAGATQAAGSYTLKHFGSEETMPVPIGDGKPAALIFFASWCPYCNQDAAKIVKLHEVYEDRVHILGINPAYRDDEDEVRKYIDKHRIDYPILTDEVGGLYDNVYEKPGFPSVFVYDKDGRLVSKIVGATTYERLDAAFRKGLEGAR</sequence>
<dbReference type="SUPFAM" id="SSF52833">
    <property type="entry name" value="Thioredoxin-like"/>
    <property type="match status" value="1"/>
</dbReference>